<reference evidence="2 3" key="1">
    <citation type="submission" date="2020-04" db="EMBL/GenBank/DDBJ databases">
        <title>Draft genome of Pyxidicoccus fallax type strain.</title>
        <authorList>
            <person name="Whitworth D.E."/>
        </authorList>
    </citation>
    <scope>NUCLEOTIDE SEQUENCE [LARGE SCALE GENOMIC DNA]</scope>
    <source>
        <strain evidence="2 3">DSM 14698</strain>
    </source>
</reference>
<comment type="caution">
    <text evidence="2">The sequence shown here is derived from an EMBL/GenBank/DDBJ whole genome shotgun (WGS) entry which is preliminary data.</text>
</comment>
<sequence>MLFLASFVLLASACSDGDLCAQAPRCDDSEAINCETGCTVGPCSTGPTVQECNEGTSCTVIPGDREDARFYRSRAVCAKSLSACDPAAAPPPVCEGERFVTGCSAYRRDIRVPCSQAGLYFAQVPACCRGGAADGGADAGTADGGSDAGTPDAGTGDGGIPDAGGTRADAGR</sequence>
<keyword evidence="3" id="KW-1185">Reference proteome</keyword>
<dbReference type="AlphaFoldDB" id="A0A848LAK4"/>
<evidence type="ECO:0000256" key="1">
    <source>
        <dbReference type="SAM" id="MobiDB-lite"/>
    </source>
</evidence>
<evidence type="ECO:0000313" key="3">
    <source>
        <dbReference type="Proteomes" id="UP000518300"/>
    </source>
</evidence>
<accession>A0A848LAK4</accession>
<dbReference type="EMBL" id="JABBJJ010000041">
    <property type="protein sequence ID" value="NMO15544.1"/>
    <property type="molecule type" value="Genomic_DNA"/>
</dbReference>
<feature type="region of interest" description="Disordered" evidence="1">
    <location>
        <begin position="135"/>
        <end position="172"/>
    </location>
</feature>
<evidence type="ECO:0000313" key="2">
    <source>
        <dbReference type="EMBL" id="NMO15544.1"/>
    </source>
</evidence>
<name>A0A848LAK4_9BACT</name>
<proteinExistence type="predicted"/>
<gene>
    <name evidence="2" type="ORF">HG543_11870</name>
</gene>
<protein>
    <submittedName>
        <fullName evidence="2">Uncharacterized protein</fullName>
    </submittedName>
</protein>
<feature type="compositionally biased region" description="Gly residues" evidence="1">
    <location>
        <begin position="135"/>
        <end position="147"/>
    </location>
</feature>
<dbReference type="Proteomes" id="UP000518300">
    <property type="component" value="Unassembled WGS sequence"/>
</dbReference>
<organism evidence="2 3">
    <name type="scientific">Pyxidicoccus fallax</name>
    <dbReference type="NCBI Taxonomy" id="394095"/>
    <lineage>
        <taxon>Bacteria</taxon>
        <taxon>Pseudomonadati</taxon>
        <taxon>Myxococcota</taxon>
        <taxon>Myxococcia</taxon>
        <taxon>Myxococcales</taxon>
        <taxon>Cystobacterineae</taxon>
        <taxon>Myxococcaceae</taxon>
        <taxon>Pyxidicoccus</taxon>
    </lineage>
</organism>